<feature type="transmembrane region" description="Helical" evidence="1">
    <location>
        <begin position="17"/>
        <end position="36"/>
    </location>
</feature>
<feature type="transmembrane region" description="Helical" evidence="1">
    <location>
        <begin position="173"/>
        <end position="193"/>
    </location>
</feature>
<keyword evidence="1" id="KW-1133">Transmembrane helix</keyword>
<accession>I7KIG8</accession>
<feature type="transmembrane region" description="Helical" evidence="1">
    <location>
        <begin position="260"/>
        <end position="278"/>
    </location>
</feature>
<keyword evidence="1" id="KW-0812">Transmembrane</keyword>
<dbReference type="AlphaFoldDB" id="I7KIG8"/>
<dbReference type="Pfam" id="PF07690">
    <property type="entry name" value="MFS_1"/>
    <property type="match status" value="1"/>
</dbReference>
<organism evidence="2 5">
    <name type="scientific">Corynebacterium otitidis ATCC 51513</name>
    <dbReference type="NCBI Taxonomy" id="883169"/>
    <lineage>
        <taxon>Bacteria</taxon>
        <taxon>Bacillati</taxon>
        <taxon>Actinomycetota</taxon>
        <taxon>Actinomycetes</taxon>
        <taxon>Mycobacteriales</taxon>
        <taxon>Corynebacteriaceae</taxon>
        <taxon>Corynebacterium</taxon>
    </lineage>
</organism>
<feature type="transmembrane region" description="Helical" evidence="1">
    <location>
        <begin position="227"/>
        <end position="248"/>
    </location>
</feature>
<keyword evidence="1" id="KW-0472">Membrane</keyword>
<dbReference type="EMBL" id="CAJZ01000025">
    <property type="protein sequence ID" value="CCI82940.1"/>
    <property type="molecule type" value="Genomic_DNA"/>
</dbReference>
<dbReference type="SUPFAM" id="SSF103473">
    <property type="entry name" value="MFS general substrate transporter"/>
    <property type="match status" value="1"/>
</dbReference>
<dbReference type="HOGENOM" id="CLU_647114_0_0_11"/>
<feature type="transmembrane region" description="Helical" evidence="1">
    <location>
        <begin position="113"/>
        <end position="131"/>
    </location>
</feature>
<feature type="transmembrane region" description="Helical" evidence="1">
    <location>
        <begin position="386"/>
        <end position="406"/>
    </location>
</feature>
<feature type="transmembrane region" description="Helical" evidence="1">
    <location>
        <begin position="56"/>
        <end position="76"/>
    </location>
</feature>
<evidence type="ECO:0000313" key="2">
    <source>
        <dbReference type="EMBL" id="CCI82940.1"/>
    </source>
</evidence>
<sequence length="424" mass="44820">MSQTGQPGQSSLLRRRILFHAIPVGMLLAFVAAGMASGTFDTYRARYDFATSVQTLIFATYLFALLPTLLLTPLILKKITPIQLYVIGICMLVVADVVFVSSAATWMLFLGRALQGITVAFLNSAAPQLLISLQKRGWGRFDAMILSLVASGGLGVGLFGAKALEGSADNIDRWLFAIHIVMTIVFLVGTQVIRPRGEDAKRKVGDSAEEKQNLFDFSAPKELHAKWISTAGLAAGTVWTLGGLYLGLGGLIGDTVAPPIAAFVPFIFFMAMMGGQLLTRTMSKSISQLLIWIPVNVAGAILTAAGVGIAFAAGEASWFSGIVGLAGAMAGGVSLGIIFVVATDIFPKTIDDDKASKQTAFFFAKTFAGNSLPTLAVGLLSDVIGLQWALAILAAVVTVMGIGLIVRFRSLALENRRVAAQQGD</sequence>
<evidence type="ECO:0000313" key="4">
    <source>
        <dbReference type="Proteomes" id="UP000006078"/>
    </source>
</evidence>
<dbReference type="Proteomes" id="UP000011016">
    <property type="component" value="Unassembled WGS sequence"/>
</dbReference>
<feature type="transmembrane region" description="Helical" evidence="1">
    <location>
        <begin position="318"/>
        <end position="341"/>
    </location>
</feature>
<dbReference type="CDD" id="cd06174">
    <property type="entry name" value="MFS"/>
    <property type="match status" value="1"/>
</dbReference>
<protein>
    <submittedName>
        <fullName evidence="2">Putative secreted protein</fullName>
    </submittedName>
</protein>
<feature type="transmembrane region" description="Helical" evidence="1">
    <location>
        <begin position="362"/>
        <end position="380"/>
    </location>
</feature>
<keyword evidence="4" id="KW-1185">Reference proteome</keyword>
<dbReference type="EMBL" id="AHAE01000021">
    <property type="protein sequence ID" value="EJZ82694.1"/>
    <property type="molecule type" value="Genomic_DNA"/>
</dbReference>
<dbReference type="STRING" id="29321.AAV33_09140"/>
<dbReference type="GO" id="GO:0022857">
    <property type="term" value="F:transmembrane transporter activity"/>
    <property type="evidence" value="ECO:0007669"/>
    <property type="project" value="InterPro"/>
</dbReference>
<reference evidence="3 4" key="2">
    <citation type="submission" date="2012-08" db="EMBL/GenBank/DDBJ databases">
        <title>The Genome Sequence of Turicella otitidis ATCC 51513.</title>
        <authorList>
            <consortium name="The Broad Institute Genome Sequencing Platform"/>
            <person name="Earl A."/>
            <person name="Ward D."/>
            <person name="Feldgarden M."/>
            <person name="Gevers D."/>
            <person name="Huys G."/>
            <person name="Walker B."/>
            <person name="Young S.K."/>
            <person name="Zeng Q."/>
            <person name="Gargeya S."/>
            <person name="Fitzgerald M."/>
            <person name="Haas B."/>
            <person name="Abouelleil A."/>
            <person name="Alvarado L."/>
            <person name="Arachchi H.M."/>
            <person name="Berlin A.M."/>
            <person name="Chapman S.B."/>
            <person name="Goldberg J."/>
            <person name="Griggs A."/>
            <person name="Gujja S."/>
            <person name="Hansen M."/>
            <person name="Howarth C."/>
            <person name="Imamovic A."/>
            <person name="Larimer J."/>
            <person name="McCowen C."/>
            <person name="Montmayeur A."/>
            <person name="Murphy C."/>
            <person name="Neiman D."/>
            <person name="Pearson M."/>
            <person name="Priest M."/>
            <person name="Roberts A."/>
            <person name="Saif S."/>
            <person name="Shea T."/>
            <person name="Sisk P."/>
            <person name="Sykes S."/>
            <person name="Wortman J."/>
            <person name="Nusbaum C."/>
            <person name="Birren B."/>
        </authorList>
    </citation>
    <scope>NUCLEOTIDE SEQUENCE [LARGE SCALE GENOMIC DNA]</scope>
    <source>
        <strain evidence="3 4">ATCC 51513</strain>
    </source>
</reference>
<dbReference type="RefSeq" id="WP_004600242.1">
    <property type="nucleotide sequence ID" value="NZ_HF541865.1"/>
</dbReference>
<feature type="transmembrane region" description="Helical" evidence="1">
    <location>
        <begin position="83"/>
        <end position="107"/>
    </location>
</feature>
<reference evidence="2 5" key="1">
    <citation type="journal article" date="2012" name="J. Bacteriol.">
        <title>Draft Genome Sequence of Turicella otitidis ATCC 51513, Isolated from Middle Ear Fluid from a Child with Otitis Media.</title>
        <authorList>
            <person name="Brinkrolf K."/>
            <person name="Schneider J."/>
            <person name="Knecht M."/>
            <person name="Ruckert C."/>
            <person name="Tauch A."/>
        </authorList>
    </citation>
    <scope>NUCLEOTIDE SEQUENCE [LARGE SCALE GENOMIC DNA]</scope>
    <source>
        <strain evidence="2 5">ATCC 51513</strain>
    </source>
</reference>
<feature type="transmembrane region" description="Helical" evidence="1">
    <location>
        <begin position="143"/>
        <end position="161"/>
    </location>
</feature>
<dbReference type="InterPro" id="IPR036259">
    <property type="entry name" value="MFS_trans_sf"/>
</dbReference>
<name>I7KIG8_9CORY</name>
<evidence type="ECO:0000313" key="5">
    <source>
        <dbReference type="Proteomes" id="UP000011016"/>
    </source>
</evidence>
<dbReference type="InterPro" id="IPR011701">
    <property type="entry name" value="MFS"/>
</dbReference>
<feature type="transmembrane region" description="Helical" evidence="1">
    <location>
        <begin position="290"/>
        <end position="312"/>
    </location>
</feature>
<dbReference type="Gene3D" id="1.20.1250.20">
    <property type="entry name" value="MFS general substrate transporter like domains"/>
    <property type="match status" value="1"/>
</dbReference>
<proteinExistence type="predicted"/>
<evidence type="ECO:0000256" key="1">
    <source>
        <dbReference type="SAM" id="Phobius"/>
    </source>
</evidence>
<evidence type="ECO:0000313" key="3">
    <source>
        <dbReference type="EMBL" id="EJZ82694.1"/>
    </source>
</evidence>
<dbReference type="eggNOG" id="COG2814">
    <property type="taxonomic scope" value="Bacteria"/>
</dbReference>
<gene>
    <name evidence="2" type="ORF">BN46_0191</name>
    <name evidence="3" type="ORF">HMPREF9719_00352</name>
</gene>
<comment type="caution">
    <text evidence="2">The sequence shown here is derived from an EMBL/GenBank/DDBJ whole genome shotgun (WGS) entry which is preliminary data.</text>
</comment>
<dbReference type="Proteomes" id="UP000006078">
    <property type="component" value="Unassembled WGS sequence"/>
</dbReference>